<keyword evidence="1" id="KW-0732">Signal</keyword>
<keyword evidence="3" id="KW-1185">Reference proteome</keyword>
<evidence type="ECO:0008006" key="4">
    <source>
        <dbReference type="Google" id="ProtNLM"/>
    </source>
</evidence>
<organism evidence="2 3">
    <name type="scientific">Spirosoma aureum</name>
    <dbReference type="NCBI Taxonomy" id="2692134"/>
    <lineage>
        <taxon>Bacteria</taxon>
        <taxon>Pseudomonadati</taxon>
        <taxon>Bacteroidota</taxon>
        <taxon>Cytophagia</taxon>
        <taxon>Cytophagales</taxon>
        <taxon>Cytophagaceae</taxon>
        <taxon>Spirosoma</taxon>
    </lineage>
</organism>
<dbReference type="AlphaFoldDB" id="A0A6G9AHK0"/>
<dbReference type="EMBL" id="CP050063">
    <property type="protein sequence ID" value="QIP11663.1"/>
    <property type="molecule type" value="Genomic_DNA"/>
</dbReference>
<dbReference type="PROSITE" id="PS51257">
    <property type="entry name" value="PROKAR_LIPOPROTEIN"/>
    <property type="match status" value="1"/>
</dbReference>
<sequence>MRKTTLIAFLSLTVLVSLLTGCGGTKTPPVSERIAKVWTANKIEWDNVTVYTKGATSNPQPGYSNYRLDLSAPPTVSNTEFEGSKFTGQYSVPTETSLVLSNLTPPPTGDNGTIEFTINSISDSELVITRTKTSQKTGNKIVKYTLSNP</sequence>
<proteinExistence type="predicted"/>
<name>A0A6G9AHK0_9BACT</name>
<feature type="signal peptide" evidence="1">
    <location>
        <begin position="1"/>
        <end position="19"/>
    </location>
</feature>
<dbReference type="Proteomes" id="UP000501802">
    <property type="component" value="Chromosome"/>
</dbReference>
<protein>
    <recommendedName>
        <fullName evidence="4">Lipocalin-like domain-containing protein</fullName>
    </recommendedName>
</protein>
<gene>
    <name evidence="2" type="ORF">G8759_02955</name>
</gene>
<reference evidence="2 3" key="1">
    <citation type="submission" date="2020-03" db="EMBL/GenBank/DDBJ databases">
        <authorList>
            <person name="Kim M.K."/>
        </authorList>
    </citation>
    <scope>NUCLEOTIDE SEQUENCE [LARGE SCALE GENOMIC DNA]</scope>
    <source>
        <strain evidence="2 3">BT328</strain>
    </source>
</reference>
<evidence type="ECO:0000313" key="2">
    <source>
        <dbReference type="EMBL" id="QIP11663.1"/>
    </source>
</evidence>
<dbReference type="KEGG" id="spib:G8759_02955"/>
<accession>A0A6G9AHK0</accession>
<dbReference type="RefSeq" id="WP_162385916.1">
    <property type="nucleotide sequence ID" value="NZ_CP050063.1"/>
</dbReference>
<feature type="chain" id="PRO_5026078028" description="Lipocalin-like domain-containing protein" evidence="1">
    <location>
        <begin position="20"/>
        <end position="149"/>
    </location>
</feature>
<evidence type="ECO:0000313" key="3">
    <source>
        <dbReference type="Proteomes" id="UP000501802"/>
    </source>
</evidence>
<evidence type="ECO:0000256" key="1">
    <source>
        <dbReference type="SAM" id="SignalP"/>
    </source>
</evidence>